<gene>
    <name evidence="1" type="ORF">QAD02_018372</name>
</gene>
<evidence type="ECO:0000313" key="1">
    <source>
        <dbReference type="EMBL" id="KAJ8682580.1"/>
    </source>
</evidence>
<comment type="caution">
    <text evidence="1">The sequence shown here is derived from an EMBL/GenBank/DDBJ whole genome shotgun (WGS) entry which is preliminary data.</text>
</comment>
<dbReference type="Proteomes" id="UP001239111">
    <property type="component" value="Chromosome 1"/>
</dbReference>
<reference evidence="1" key="1">
    <citation type="submission" date="2023-04" db="EMBL/GenBank/DDBJ databases">
        <title>A chromosome-level genome assembly of the parasitoid wasp Eretmocerus hayati.</title>
        <authorList>
            <person name="Zhong Y."/>
            <person name="Liu S."/>
            <person name="Liu Y."/>
        </authorList>
    </citation>
    <scope>NUCLEOTIDE SEQUENCE</scope>
    <source>
        <strain evidence="1">ZJU_SS_LIU_2023</strain>
    </source>
</reference>
<name>A0ACC2PGN2_9HYME</name>
<sequence length="584" mass="65261">MFLISLTKGNQNGIETYFHLVLLIGFALDAMLVDGRNTNVTKPHIILIVADDLGWDDVGFHGSDQIQTPNIDALAYNGVILNRHYTLPVCTPSRTALMTGRYPIREGMQGVPLFTGEARGVPLNVTLMPEHLKKLGYRTNLVGKWHLGYSSKKYTPTQRGFDYFYGYYNGLINYYGHTTTSFLKEDGKRRRRIVGHDLHRDMGTSYKVPRESGYFTDIITTEAANIIRDNANREPLFLEISHLAVHIGSSEIPLEVANLSEVNRTFSYIKDIKRRNFTGMVKALDESVGRIVEVLEENQMLNNSIIVFISDNGAPTSGKFGNSGSNYPLRGMKNSLFEGGVRSAACIFSPLINSPSRLSKQLMHIADWLPTLYTAAGGNIDDLGEIDGVNQWPTINSDSESPRKALLLNINEKYGTEGAIIGNYKLIRGTMASTDGYEGNINDLPEVAVNRIEEALSSDAGLSIMQLSEFTTVSEDVAWTLRESAVVQCESQDEKFHTRCSEICLFNIENDPCEIENLAVGHPKIVSELEAFIDEYRVDLVKQSDLKLDRCSNPEYFNGTFMPWKLDPGEKSHISIDGCRHPVY</sequence>
<protein>
    <submittedName>
        <fullName evidence="1">Uncharacterized protein</fullName>
    </submittedName>
</protein>
<accession>A0ACC2PGN2</accession>
<organism evidence="1 2">
    <name type="scientific">Eretmocerus hayati</name>
    <dbReference type="NCBI Taxonomy" id="131215"/>
    <lineage>
        <taxon>Eukaryota</taxon>
        <taxon>Metazoa</taxon>
        <taxon>Ecdysozoa</taxon>
        <taxon>Arthropoda</taxon>
        <taxon>Hexapoda</taxon>
        <taxon>Insecta</taxon>
        <taxon>Pterygota</taxon>
        <taxon>Neoptera</taxon>
        <taxon>Endopterygota</taxon>
        <taxon>Hymenoptera</taxon>
        <taxon>Apocrita</taxon>
        <taxon>Proctotrupomorpha</taxon>
        <taxon>Chalcidoidea</taxon>
        <taxon>Aphelinidae</taxon>
        <taxon>Aphelininae</taxon>
        <taxon>Eretmocerus</taxon>
    </lineage>
</organism>
<proteinExistence type="predicted"/>
<evidence type="ECO:0000313" key="2">
    <source>
        <dbReference type="Proteomes" id="UP001239111"/>
    </source>
</evidence>
<keyword evidence="2" id="KW-1185">Reference proteome</keyword>
<dbReference type="EMBL" id="CM056741">
    <property type="protein sequence ID" value="KAJ8682580.1"/>
    <property type="molecule type" value="Genomic_DNA"/>
</dbReference>